<sequence length="423" mass="47500">MIPHVSIIPTLSIILTIISQVYANDPKCDCYIVSGPEPGYFQNYRFWDFRYMPPEPKLAKEYDFPPLGNDGDTIKHDGDAGPLLKTPVLLKDTKFANEWVVQSWSRGSSSLFPIRLVNSEQNVFITNDPLRKDATNLVMRTTRLEDHSSTAEIETQSRNILHCSIRVKLRLFGGDAILQPPISGKSTSGQDENECQEGGELVEPEVLASPPGGACAGIFTYYDTASESDIEILTSDPPNRIHYANQPDYDFAKDEMIPGASTVVDLPVQWTSWTTHRLDWFSKDSLWWVDGIMHDRKTYSVPYHPSMLVINLWSDGGNWTGNMAVGDCVYMGIEWIEIAYNATTDGADISDELPNRRHPNHFLNTANIANEFAREGDPEKLSDNSGESDGKEETAVPRECRVACRIDDVQHNGFPEVVWDYST</sequence>
<protein>
    <recommendedName>
        <fullName evidence="5">GH16 domain-containing protein</fullName>
    </recommendedName>
</protein>
<gene>
    <name evidence="3" type="ORF">Plec18167_000562</name>
</gene>
<keyword evidence="2" id="KW-0732">Signal</keyword>
<evidence type="ECO:0000256" key="2">
    <source>
        <dbReference type="SAM" id="SignalP"/>
    </source>
</evidence>
<dbReference type="PANTHER" id="PTHR38121">
    <property type="entry name" value="GH16 DOMAIN-CONTAINING PROTEIN"/>
    <property type="match status" value="1"/>
</dbReference>
<organism evidence="3 4">
    <name type="scientific">Paecilomyces lecythidis</name>
    <dbReference type="NCBI Taxonomy" id="3004212"/>
    <lineage>
        <taxon>Eukaryota</taxon>
        <taxon>Fungi</taxon>
        <taxon>Dikarya</taxon>
        <taxon>Ascomycota</taxon>
        <taxon>Pezizomycotina</taxon>
        <taxon>Eurotiomycetes</taxon>
        <taxon>Eurotiomycetidae</taxon>
        <taxon>Eurotiales</taxon>
        <taxon>Thermoascaceae</taxon>
        <taxon>Paecilomyces</taxon>
    </lineage>
</organism>
<dbReference type="CDD" id="cd00413">
    <property type="entry name" value="Glyco_hydrolase_16"/>
    <property type="match status" value="1"/>
</dbReference>
<keyword evidence="4" id="KW-1185">Reference proteome</keyword>
<evidence type="ECO:0000313" key="3">
    <source>
        <dbReference type="EMBL" id="KAL1886630.1"/>
    </source>
</evidence>
<evidence type="ECO:0008006" key="5">
    <source>
        <dbReference type="Google" id="ProtNLM"/>
    </source>
</evidence>
<evidence type="ECO:0000256" key="1">
    <source>
        <dbReference type="SAM" id="MobiDB-lite"/>
    </source>
</evidence>
<proteinExistence type="predicted"/>
<dbReference type="Gene3D" id="2.60.120.200">
    <property type="match status" value="1"/>
</dbReference>
<dbReference type="EMBL" id="JAVDPF010000001">
    <property type="protein sequence ID" value="KAL1886630.1"/>
    <property type="molecule type" value="Genomic_DNA"/>
</dbReference>
<feature type="region of interest" description="Disordered" evidence="1">
    <location>
        <begin position="373"/>
        <end position="396"/>
    </location>
</feature>
<feature type="signal peptide" evidence="2">
    <location>
        <begin position="1"/>
        <end position="23"/>
    </location>
</feature>
<feature type="chain" id="PRO_5046027961" description="GH16 domain-containing protein" evidence="2">
    <location>
        <begin position="24"/>
        <end position="423"/>
    </location>
</feature>
<name>A0ABR3YE97_9EURO</name>
<reference evidence="3 4" key="1">
    <citation type="journal article" date="2024" name="IMA Fungus">
        <title>IMA Genome - F19 : A genome assembly and annotation guide to empower mycologists, including annotated draft genome sequences of Ceratocystis pirilliformis, Diaporthe australafricana, Fusarium ophioides, Paecilomyces lecythidis, and Sporothrix stenoceras.</title>
        <authorList>
            <person name="Aylward J."/>
            <person name="Wilson A.M."/>
            <person name="Visagie C.M."/>
            <person name="Spraker J."/>
            <person name="Barnes I."/>
            <person name="Buitendag C."/>
            <person name="Ceriani C."/>
            <person name="Del Mar Angel L."/>
            <person name="du Plessis D."/>
            <person name="Fuchs T."/>
            <person name="Gasser K."/>
            <person name="Kramer D."/>
            <person name="Li W."/>
            <person name="Munsamy K."/>
            <person name="Piso A."/>
            <person name="Price J.L."/>
            <person name="Sonnekus B."/>
            <person name="Thomas C."/>
            <person name="van der Nest A."/>
            <person name="van Dijk A."/>
            <person name="van Heerden A."/>
            <person name="van Vuuren N."/>
            <person name="Yilmaz N."/>
            <person name="Duong T.A."/>
            <person name="van der Merwe N.A."/>
            <person name="Wingfield M.J."/>
            <person name="Wingfield B.D."/>
        </authorList>
    </citation>
    <scope>NUCLEOTIDE SEQUENCE [LARGE SCALE GENOMIC DNA]</scope>
    <source>
        <strain evidence="3 4">CMW 18167</strain>
    </source>
</reference>
<comment type="caution">
    <text evidence="3">The sequence shown here is derived from an EMBL/GenBank/DDBJ whole genome shotgun (WGS) entry which is preliminary data.</text>
</comment>
<dbReference type="PANTHER" id="PTHR38121:SF4">
    <property type="entry name" value="GH16 DOMAIN-CONTAINING PROTEIN-RELATED"/>
    <property type="match status" value="1"/>
</dbReference>
<dbReference type="Proteomes" id="UP001583193">
    <property type="component" value="Unassembled WGS sequence"/>
</dbReference>
<accession>A0ABR3YE97</accession>
<evidence type="ECO:0000313" key="4">
    <source>
        <dbReference type="Proteomes" id="UP001583193"/>
    </source>
</evidence>
<dbReference type="SUPFAM" id="SSF49899">
    <property type="entry name" value="Concanavalin A-like lectins/glucanases"/>
    <property type="match status" value="1"/>
</dbReference>
<dbReference type="InterPro" id="IPR013320">
    <property type="entry name" value="ConA-like_dom_sf"/>
</dbReference>